<dbReference type="Gene3D" id="3.40.50.300">
    <property type="entry name" value="P-loop containing nucleotide triphosphate hydrolases"/>
    <property type="match status" value="1"/>
</dbReference>
<evidence type="ECO:0000313" key="6">
    <source>
        <dbReference type="EMBL" id="HIQ82363.1"/>
    </source>
</evidence>
<dbReference type="PANTHER" id="PTHR32114:SF2">
    <property type="entry name" value="ABC TRANSPORTER ABCH.3"/>
    <property type="match status" value="1"/>
</dbReference>
<organism evidence="6 7">
    <name type="scientific">Candidatus Pullichristensenella stercorigallinarum</name>
    <dbReference type="NCBI Taxonomy" id="2840909"/>
    <lineage>
        <taxon>Bacteria</taxon>
        <taxon>Bacillati</taxon>
        <taxon>Bacillota</taxon>
        <taxon>Clostridia</taxon>
        <taxon>Candidatus Pullichristensenella</taxon>
    </lineage>
</organism>
<reference evidence="6" key="1">
    <citation type="submission" date="2020-10" db="EMBL/GenBank/DDBJ databases">
        <authorList>
            <person name="Gilroy R."/>
        </authorList>
    </citation>
    <scope>NUCLEOTIDE SEQUENCE</scope>
    <source>
        <strain evidence="6">ChiSjej6B24-2974</strain>
    </source>
</reference>
<dbReference type="Pfam" id="PF13476">
    <property type="entry name" value="AAA_23"/>
    <property type="match status" value="1"/>
</dbReference>
<dbReference type="EMBL" id="DVFZ01000046">
    <property type="protein sequence ID" value="HIQ82363.1"/>
    <property type="molecule type" value="Genomic_DNA"/>
</dbReference>
<evidence type="ECO:0000313" key="7">
    <source>
        <dbReference type="Proteomes" id="UP000824260"/>
    </source>
</evidence>
<evidence type="ECO:0000259" key="5">
    <source>
        <dbReference type="Pfam" id="PF13476"/>
    </source>
</evidence>
<reference evidence="6" key="2">
    <citation type="journal article" date="2021" name="PeerJ">
        <title>Extensive microbial diversity within the chicken gut microbiome revealed by metagenomics and culture.</title>
        <authorList>
            <person name="Gilroy R."/>
            <person name="Ravi A."/>
            <person name="Getino M."/>
            <person name="Pursley I."/>
            <person name="Horton D.L."/>
            <person name="Alikhan N.F."/>
            <person name="Baker D."/>
            <person name="Gharbi K."/>
            <person name="Hall N."/>
            <person name="Watson M."/>
            <person name="Adriaenssens E.M."/>
            <person name="Foster-Nyarko E."/>
            <person name="Jarju S."/>
            <person name="Secka A."/>
            <person name="Antonio M."/>
            <person name="Oren A."/>
            <person name="Chaudhuri R.R."/>
            <person name="La Ragione R."/>
            <person name="Hildebrand F."/>
            <person name="Pallen M.J."/>
        </authorList>
    </citation>
    <scope>NUCLEOTIDE SEQUENCE</scope>
    <source>
        <strain evidence="6">ChiSjej6B24-2974</strain>
    </source>
</reference>
<dbReference type="SUPFAM" id="SSF52540">
    <property type="entry name" value="P-loop containing nucleoside triphosphate hydrolases"/>
    <property type="match status" value="1"/>
</dbReference>
<dbReference type="GO" id="GO:0006302">
    <property type="term" value="P:double-strand break repair"/>
    <property type="evidence" value="ECO:0007669"/>
    <property type="project" value="InterPro"/>
</dbReference>
<dbReference type="Proteomes" id="UP000824260">
    <property type="component" value="Unassembled WGS sequence"/>
</dbReference>
<proteinExistence type="inferred from homology"/>
<gene>
    <name evidence="6" type="ORF">IAA52_04600</name>
</gene>
<evidence type="ECO:0000256" key="4">
    <source>
        <dbReference type="SAM" id="Coils"/>
    </source>
</evidence>
<comment type="similarity">
    <text evidence="1">Belongs to the SMC family. SbcC subfamily.</text>
</comment>
<comment type="caution">
    <text evidence="6">The sequence shown here is derived from an EMBL/GenBank/DDBJ whole genome shotgun (WGS) entry which is preliminary data.</text>
</comment>
<accession>A0A9D0ZKZ4</accession>
<dbReference type="GO" id="GO:0016887">
    <property type="term" value="F:ATP hydrolysis activity"/>
    <property type="evidence" value="ECO:0007669"/>
    <property type="project" value="InterPro"/>
</dbReference>
<dbReference type="PANTHER" id="PTHR32114">
    <property type="entry name" value="ABC TRANSPORTER ABCH.3"/>
    <property type="match status" value="1"/>
</dbReference>
<dbReference type="InterPro" id="IPR027417">
    <property type="entry name" value="P-loop_NTPase"/>
</dbReference>
<feature type="domain" description="Rad50/SbcC-type AAA" evidence="5">
    <location>
        <begin position="6"/>
        <end position="226"/>
    </location>
</feature>
<dbReference type="AlphaFoldDB" id="A0A9D0ZKZ4"/>
<keyword evidence="4" id="KW-0175">Coiled coil</keyword>
<feature type="coiled-coil region" evidence="4">
    <location>
        <begin position="208"/>
        <end position="256"/>
    </location>
</feature>
<evidence type="ECO:0000256" key="3">
    <source>
        <dbReference type="ARBA" id="ARBA00013368"/>
    </source>
</evidence>
<comment type="subunit">
    <text evidence="2">Heterodimer of SbcC and SbcD.</text>
</comment>
<protein>
    <recommendedName>
        <fullName evidence="3">Nuclease SbcCD subunit C</fullName>
    </recommendedName>
</protein>
<evidence type="ECO:0000256" key="1">
    <source>
        <dbReference type="ARBA" id="ARBA00006930"/>
    </source>
</evidence>
<dbReference type="InterPro" id="IPR038729">
    <property type="entry name" value="Rad50/SbcC_AAA"/>
</dbReference>
<sequence length="309" mass="35396">MIIQQVVIQNFGLYKGEHTVNLENADPSRVITLIGGLNGRGKTTFLDAIILGLYGRRALKYLQDERIGYAAYIENHVSKGIPAGSQTRIQLTLCESNAEGDRITICRSWDKNLVGISDETLVAYRNGHRDESLSGNWDYFVEEILPLTISRFFFFDNEKIAQIADDESFESVKDAIRALLGFTTIDQLISDMGKLSKKFSQKIAEDDQSGLMRELEEIEQAIEDVQAKADAARADVQGCDAKIKELRELREQENERFWQNGGNLALERHKLEEEKKLLQKRLHNTRIWPGTILRMRPRRFCCVNRFLKI</sequence>
<evidence type="ECO:0000256" key="2">
    <source>
        <dbReference type="ARBA" id="ARBA00011322"/>
    </source>
</evidence>
<name>A0A9D0ZKZ4_9FIRM</name>